<evidence type="ECO:0000313" key="11">
    <source>
        <dbReference type="EMBL" id="QSQ09900.1"/>
    </source>
</evidence>
<accession>A0A8A0RQQ3</accession>
<evidence type="ECO:0000256" key="8">
    <source>
        <dbReference type="ARBA" id="ARBA00023143"/>
    </source>
</evidence>
<evidence type="ECO:0000256" key="4">
    <source>
        <dbReference type="ARBA" id="ARBA00022475"/>
    </source>
</evidence>
<dbReference type="InterPro" id="IPR006303">
    <property type="entry name" value="FliR"/>
</dbReference>
<dbReference type="KEGG" id="kme:H0A61_02281"/>
<evidence type="ECO:0000256" key="7">
    <source>
        <dbReference type="ARBA" id="ARBA00023136"/>
    </source>
</evidence>
<keyword evidence="6 10" id="KW-1133">Transmembrane helix</keyword>
<evidence type="ECO:0000313" key="12">
    <source>
        <dbReference type="Proteomes" id="UP000662904"/>
    </source>
</evidence>
<keyword evidence="4 10" id="KW-1003">Cell membrane</keyword>
<keyword evidence="12" id="KW-1185">Reference proteome</keyword>
<dbReference type="PRINTS" id="PR00953">
    <property type="entry name" value="TYPE3IMRPROT"/>
</dbReference>
<comment type="subcellular location">
    <subcellularLocation>
        <location evidence="10">Cell membrane</location>
        <topology evidence="10">Multi-pass membrane protein</topology>
    </subcellularLocation>
    <subcellularLocation>
        <location evidence="10">Bacterial flagellum basal body</location>
    </subcellularLocation>
</comment>
<evidence type="ECO:0000256" key="5">
    <source>
        <dbReference type="ARBA" id="ARBA00022692"/>
    </source>
</evidence>
<organism evidence="11 12">
    <name type="scientific">Koleobacter methoxysyntrophicus</name>
    <dbReference type="NCBI Taxonomy" id="2751313"/>
    <lineage>
        <taxon>Bacteria</taxon>
        <taxon>Bacillati</taxon>
        <taxon>Bacillota</taxon>
        <taxon>Clostridia</taxon>
        <taxon>Koleobacterales</taxon>
        <taxon>Koleobacteraceae</taxon>
        <taxon>Koleobacter</taxon>
    </lineage>
</organism>
<dbReference type="InterPro" id="IPR002010">
    <property type="entry name" value="T3SS_IM_R"/>
</dbReference>
<keyword evidence="8 10" id="KW-0975">Bacterial flagellum</keyword>
<dbReference type="Pfam" id="PF01311">
    <property type="entry name" value="Bac_export_1"/>
    <property type="match status" value="1"/>
</dbReference>
<feature type="transmembrane region" description="Helical" evidence="10">
    <location>
        <begin position="12"/>
        <end position="32"/>
    </location>
</feature>
<dbReference type="RefSeq" id="WP_206707232.1">
    <property type="nucleotide sequence ID" value="NZ_CP059066.1"/>
</dbReference>
<name>A0A8A0RQQ3_9FIRM</name>
<dbReference type="PANTHER" id="PTHR30065:SF1">
    <property type="entry name" value="SURFACE PRESENTATION OF ANTIGENS PROTEIN SPAR"/>
    <property type="match status" value="1"/>
</dbReference>
<dbReference type="GO" id="GO:0006605">
    <property type="term" value="P:protein targeting"/>
    <property type="evidence" value="ECO:0007669"/>
    <property type="project" value="UniProtKB-UniRule"/>
</dbReference>
<dbReference type="GO" id="GO:0009425">
    <property type="term" value="C:bacterial-type flagellum basal body"/>
    <property type="evidence" value="ECO:0007669"/>
    <property type="project" value="UniProtKB-SubCell"/>
</dbReference>
<dbReference type="EMBL" id="CP059066">
    <property type="protein sequence ID" value="QSQ09900.1"/>
    <property type="molecule type" value="Genomic_DNA"/>
</dbReference>
<proteinExistence type="inferred from homology"/>
<feature type="transmembrane region" description="Helical" evidence="10">
    <location>
        <begin position="212"/>
        <end position="231"/>
    </location>
</feature>
<comment type="similarity">
    <text evidence="2 10">Belongs to the FliR/MopE/SpaR family.</text>
</comment>
<gene>
    <name evidence="11" type="primary">spaR</name>
    <name evidence="11" type="ORF">H0A61_02281</name>
</gene>
<keyword evidence="7 10" id="KW-0472">Membrane</keyword>
<evidence type="ECO:0000256" key="10">
    <source>
        <dbReference type="RuleBase" id="RU362071"/>
    </source>
</evidence>
<protein>
    <recommendedName>
        <fullName evidence="3 9">Flagellar biosynthetic protein FliR</fullName>
    </recommendedName>
</protein>
<dbReference type="GO" id="GO:0005886">
    <property type="term" value="C:plasma membrane"/>
    <property type="evidence" value="ECO:0007669"/>
    <property type="project" value="UniProtKB-SubCell"/>
</dbReference>
<dbReference type="AlphaFoldDB" id="A0A8A0RQQ3"/>
<comment type="function">
    <text evidence="1 10">Role in flagellar biosynthesis.</text>
</comment>
<evidence type="ECO:0000256" key="6">
    <source>
        <dbReference type="ARBA" id="ARBA00022989"/>
    </source>
</evidence>
<dbReference type="NCBIfam" id="TIGR01400">
    <property type="entry name" value="fliR"/>
    <property type="match status" value="1"/>
</dbReference>
<feature type="transmembrane region" description="Helical" evidence="10">
    <location>
        <begin position="77"/>
        <end position="97"/>
    </location>
</feature>
<evidence type="ECO:0000256" key="9">
    <source>
        <dbReference type="NCBIfam" id="TIGR01400"/>
    </source>
</evidence>
<reference evidence="11" key="1">
    <citation type="submission" date="2020-07" db="EMBL/GenBank/DDBJ databases">
        <title>Koleobacter methoxysyntrophicus gen. nov., sp. nov., a novel anaerobic bacterium isolated from deep subsurface oil field and proposal of Koleobacterales ord. nov. in the phylum Firmicutes.</title>
        <authorList>
            <person name="Sakamoto S."/>
            <person name="Tamaki H."/>
        </authorList>
    </citation>
    <scope>NUCLEOTIDE SEQUENCE</scope>
    <source>
        <strain evidence="11">NRmbB1</strain>
    </source>
</reference>
<feature type="transmembrane region" description="Helical" evidence="10">
    <location>
        <begin position="178"/>
        <end position="200"/>
    </location>
</feature>
<feature type="transmembrane region" description="Helical" evidence="10">
    <location>
        <begin position="38"/>
        <end position="56"/>
    </location>
</feature>
<feature type="transmembrane region" description="Helical" evidence="10">
    <location>
        <begin position="117"/>
        <end position="137"/>
    </location>
</feature>
<keyword evidence="5 10" id="KW-0812">Transmembrane</keyword>
<dbReference type="Proteomes" id="UP000662904">
    <property type="component" value="Chromosome"/>
</dbReference>
<evidence type="ECO:0000256" key="2">
    <source>
        <dbReference type="ARBA" id="ARBA00009772"/>
    </source>
</evidence>
<dbReference type="GO" id="GO:0044780">
    <property type="term" value="P:bacterial-type flagellum assembly"/>
    <property type="evidence" value="ECO:0007669"/>
    <property type="project" value="UniProtKB-UniRule"/>
</dbReference>
<evidence type="ECO:0000256" key="1">
    <source>
        <dbReference type="ARBA" id="ARBA00002578"/>
    </source>
</evidence>
<sequence>MELIEFVLQRLNLIFIIFSRLTGFFAIVPIFGRRNFPTIAKIVLAFFCSLIILPIINLDNEIPDQILPYAAIILKEFFIGFIIGFCVFLMFTAIYVAGQLIDMKIGFGIVNVLDPQINIQVPIMGNFQYIITMLIFLTINGHHLLLDALIKSYTIISIGEGFFSEAFFEKIIEMFSEMFLIAFKISLPVIGAVFLADVALGIVARTVPQMNVFIVGLPIKVALGIFVMVFYLPMYLIIIDVMFNGAYNNIFSVIRAMLL</sequence>
<dbReference type="PANTHER" id="PTHR30065">
    <property type="entry name" value="FLAGELLAR BIOSYNTHETIC PROTEIN FLIR"/>
    <property type="match status" value="1"/>
</dbReference>
<evidence type="ECO:0000256" key="3">
    <source>
        <dbReference type="ARBA" id="ARBA00021717"/>
    </source>
</evidence>